<gene>
    <name evidence="8" type="ORF">C3L33_00420</name>
</gene>
<keyword evidence="3" id="KW-0238">DNA-binding</keyword>
<evidence type="ECO:0000256" key="6">
    <source>
        <dbReference type="SAM" id="MobiDB-lite"/>
    </source>
</evidence>
<keyword evidence="2" id="KW-0805">Transcription regulation</keyword>
<dbReference type="InterPro" id="IPR001471">
    <property type="entry name" value="AP2/ERF_dom"/>
</dbReference>
<dbReference type="InterPro" id="IPR036955">
    <property type="entry name" value="AP2/ERF_dom_sf"/>
</dbReference>
<feature type="region of interest" description="Disordered" evidence="6">
    <location>
        <begin position="136"/>
        <end position="163"/>
    </location>
</feature>
<protein>
    <recommendedName>
        <fullName evidence="7">AP2/ERF domain-containing protein</fullName>
    </recommendedName>
</protein>
<feature type="domain" description="AP2/ERF" evidence="7">
    <location>
        <begin position="1"/>
        <end position="29"/>
    </location>
</feature>
<keyword evidence="5" id="KW-0539">Nucleus</keyword>
<dbReference type="GO" id="GO:0003700">
    <property type="term" value="F:DNA-binding transcription factor activity"/>
    <property type="evidence" value="ECO:0007669"/>
    <property type="project" value="InterPro"/>
</dbReference>
<dbReference type="GO" id="GO:0003677">
    <property type="term" value="F:DNA binding"/>
    <property type="evidence" value="ECO:0007669"/>
    <property type="project" value="UniProtKB-KW"/>
</dbReference>
<name>A0A6A4MRY2_9ERIC</name>
<evidence type="ECO:0000256" key="5">
    <source>
        <dbReference type="ARBA" id="ARBA00023242"/>
    </source>
</evidence>
<keyword evidence="4" id="KW-0804">Transcription</keyword>
<dbReference type="Proteomes" id="UP000428333">
    <property type="component" value="Linkage Group LG01"/>
</dbReference>
<dbReference type="GO" id="GO:0005634">
    <property type="term" value="C:nucleus"/>
    <property type="evidence" value="ECO:0007669"/>
    <property type="project" value="UniProtKB-SubCell"/>
</dbReference>
<proteinExistence type="predicted"/>
<accession>A0A6A4MRY2</accession>
<dbReference type="OrthoDB" id="207175at2759"/>
<dbReference type="PANTHER" id="PTHR32467">
    <property type="entry name" value="AP2-LIKE ETHYLENE-RESPONSIVE TRANSCRIPTION FACTOR"/>
    <property type="match status" value="1"/>
</dbReference>
<organism evidence="8 9">
    <name type="scientific">Rhododendron williamsianum</name>
    <dbReference type="NCBI Taxonomy" id="262921"/>
    <lineage>
        <taxon>Eukaryota</taxon>
        <taxon>Viridiplantae</taxon>
        <taxon>Streptophyta</taxon>
        <taxon>Embryophyta</taxon>
        <taxon>Tracheophyta</taxon>
        <taxon>Spermatophyta</taxon>
        <taxon>Magnoliopsida</taxon>
        <taxon>eudicotyledons</taxon>
        <taxon>Gunneridae</taxon>
        <taxon>Pentapetalae</taxon>
        <taxon>asterids</taxon>
        <taxon>Ericales</taxon>
        <taxon>Ericaceae</taxon>
        <taxon>Ericoideae</taxon>
        <taxon>Rhodoreae</taxon>
        <taxon>Rhododendron</taxon>
    </lineage>
</organism>
<feature type="region of interest" description="Disordered" evidence="6">
    <location>
        <begin position="99"/>
        <end position="120"/>
    </location>
</feature>
<dbReference type="Gene3D" id="3.30.730.10">
    <property type="entry name" value="AP2/ERF domain"/>
    <property type="match status" value="1"/>
</dbReference>
<evidence type="ECO:0000256" key="2">
    <source>
        <dbReference type="ARBA" id="ARBA00023015"/>
    </source>
</evidence>
<evidence type="ECO:0000256" key="3">
    <source>
        <dbReference type="ARBA" id="ARBA00023125"/>
    </source>
</evidence>
<comment type="subcellular location">
    <subcellularLocation>
        <location evidence="1">Nucleus</location>
    </subcellularLocation>
</comment>
<dbReference type="AlphaFoldDB" id="A0A6A4MRY2"/>
<reference evidence="8 9" key="1">
    <citation type="journal article" date="2019" name="Genome Biol. Evol.">
        <title>The Rhododendron genome and chromosomal organization provide insight into shared whole-genome duplications across the heath family (Ericaceae).</title>
        <authorList>
            <person name="Soza V.L."/>
            <person name="Lindsley D."/>
            <person name="Waalkes A."/>
            <person name="Ramage E."/>
            <person name="Patwardhan R.P."/>
            <person name="Burton J.N."/>
            <person name="Adey A."/>
            <person name="Kumar A."/>
            <person name="Qiu R."/>
            <person name="Shendure J."/>
            <person name="Hall B."/>
        </authorList>
    </citation>
    <scope>NUCLEOTIDE SEQUENCE [LARGE SCALE GENOMIC DNA]</scope>
    <source>
        <strain evidence="8">RSF 1966-606</strain>
    </source>
</reference>
<dbReference type="SUPFAM" id="SSF54171">
    <property type="entry name" value="DNA-binding domain"/>
    <property type="match status" value="1"/>
</dbReference>
<comment type="caution">
    <text evidence="8">The sequence shown here is derived from an EMBL/GenBank/DDBJ whole genome shotgun (WGS) entry which is preliminary data.</text>
</comment>
<dbReference type="InterPro" id="IPR016177">
    <property type="entry name" value="DNA-bd_dom_sf"/>
</dbReference>
<dbReference type="EMBL" id="QEFC01000017">
    <property type="protein sequence ID" value="KAE9467668.1"/>
    <property type="molecule type" value="Genomic_DNA"/>
</dbReference>
<evidence type="ECO:0000313" key="9">
    <source>
        <dbReference type="Proteomes" id="UP000428333"/>
    </source>
</evidence>
<evidence type="ECO:0000259" key="7">
    <source>
        <dbReference type="PROSITE" id="PS51032"/>
    </source>
</evidence>
<dbReference type="PROSITE" id="PS51032">
    <property type="entry name" value="AP2_ERF"/>
    <property type="match status" value="1"/>
</dbReference>
<sequence length="199" mass="21846">AYDDEEAAAHAYDLAALKYWGHDTILNFPLSTYQEELQEMEGQSKEEYIGSLRRYIYTLIDQSIIKSSGFSRGVSKYRGVASDEGGLSFLHHQQQSCGSGTTEATLLPPRPANGGGGDASSALGFLLQSPKFEELLDTKSSVDSPSPPPESDHPRSSFPDDIQTYFDCQDSSSYVEEDDIIFGDLNSFASPMFQCELDA</sequence>
<dbReference type="PANTHER" id="PTHR32467:SF172">
    <property type="entry name" value="OS09G0423800 PROTEIN"/>
    <property type="match status" value="1"/>
</dbReference>
<evidence type="ECO:0000256" key="1">
    <source>
        <dbReference type="ARBA" id="ARBA00004123"/>
    </source>
</evidence>
<evidence type="ECO:0000256" key="4">
    <source>
        <dbReference type="ARBA" id="ARBA00023163"/>
    </source>
</evidence>
<feature type="non-terminal residue" evidence="8">
    <location>
        <position position="1"/>
    </location>
</feature>
<keyword evidence="9" id="KW-1185">Reference proteome</keyword>
<evidence type="ECO:0000313" key="8">
    <source>
        <dbReference type="EMBL" id="KAE9467668.1"/>
    </source>
</evidence>